<name>A0A3P6S354_LITSI</name>
<dbReference type="GO" id="GO:0046872">
    <property type="term" value="F:metal ion binding"/>
    <property type="evidence" value="ECO:0007669"/>
    <property type="project" value="UniProtKB-KW"/>
</dbReference>
<dbReference type="GO" id="GO:0032154">
    <property type="term" value="C:cleavage furrow"/>
    <property type="evidence" value="ECO:0007669"/>
    <property type="project" value="TreeGrafter"/>
</dbReference>
<evidence type="ECO:0000313" key="7">
    <source>
        <dbReference type="EMBL" id="VDK70132.1"/>
    </source>
</evidence>
<protein>
    <recommendedName>
        <fullName evidence="9">Rho-GAP domain-containing protein</fullName>
    </recommendedName>
</protein>
<feature type="region of interest" description="Disordered" evidence="4">
    <location>
        <begin position="628"/>
        <end position="651"/>
    </location>
</feature>
<dbReference type="EMBL" id="UYRX01000031">
    <property type="protein sequence ID" value="VDK70132.1"/>
    <property type="molecule type" value="Genomic_DNA"/>
</dbReference>
<dbReference type="PROSITE" id="PS50238">
    <property type="entry name" value="RHOGAP"/>
    <property type="match status" value="1"/>
</dbReference>
<dbReference type="PROSITE" id="PS00479">
    <property type="entry name" value="ZF_DAG_PE_1"/>
    <property type="match status" value="1"/>
</dbReference>
<dbReference type="InterPro" id="IPR008936">
    <property type="entry name" value="Rho_GTPase_activation_prot"/>
</dbReference>
<evidence type="ECO:0000259" key="5">
    <source>
        <dbReference type="PROSITE" id="PS50081"/>
    </source>
</evidence>
<feature type="region of interest" description="Disordered" evidence="4">
    <location>
        <begin position="268"/>
        <end position="288"/>
    </location>
</feature>
<feature type="compositionally biased region" description="Polar residues" evidence="4">
    <location>
        <begin position="274"/>
        <end position="288"/>
    </location>
</feature>
<evidence type="ECO:0008006" key="9">
    <source>
        <dbReference type="Google" id="ProtNLM"/>
    </source>
</evidence>
<dbReference type="PROSITE" id="PS50081">
    <property type="entry name" value="ZF_DAG_PE_2"/>
    <property type="match status" value="1"/>
</dbReference>
<dbReference type="GO" id="GO:0097149">
    <property type="term" value="C:centralspindlin complex"/>
    <property type="evidence" value="ECO:0007669"/>
    <property type="project" value="TreeGrafter"/>
</dbReference>
<dbReference type="GO" id="GO:0051256">
    <property type="term" value="P:mitotic spindle midzone assembly"/>
    <property type="evidence" value="ECO:0007669"/>
    <property type="project" value="TreeGrafter"/>
</dbReference>
<evidence type="ECO:0000256" key="3">
    <source>
        <dbReference type="SAM" id="Coils"/>
    </source>
</evidence>
<dbReference type="SUPFAM" id="SSF57889">
    <property type="entry name" value="Cysteine-rich domain"/>
    <property type="match status" value="1"/>
</dbReference>
<feature type="domain" description="Rho-GAP" evidence="6">
    <location>
        <begin position="406"/>
        <end position="593"/>
    </location>
</feature>
<evidence type="ECO:0000256" key="4">
    <source>
        <dbReference type="SAM" id="MobiDB-lite"/>
    </source>
</evidence>
<evidence type="ECO:0000256" key="2">
    <source>
        <dbReference type="ARBA" id="ARBA00022833"/>
    </source>
</evidence>
<feature type="domain" description="Phorbol-ester/DAG-type" evidence="5">
    <location>
        <begin position="341"/>
        <end position="391"/>
    </location>
</feature>
<dbReference type="GO" id="GO:0000281">
    <property type="term" value="P:mitotic cytokinesis"/>
    <property type="evidence" value="ECO:0007669"/>
    <property type="project" value="TreeGrafter"/>
</dbReference>
<dbReference type="InterPro" id="IPR046349">
    <property type="entry name" value="C1-like_sf"/>
</dbReference>
<proteinExistence type="predicted"/>
<dbReference type="SMART" id="SM00109">
    <property type="entry name" value="C1"/>
    <property type="match status" value="1"/>
</dbReference>
<keyword evidence="3" id="KW-0175">Coiled coil</keyword>
<dbReference type="GO" id="GO:0005634">
    <property type="term" value="C:nucleus"/>
    <property type="evidence" value="ECO:0007669"/>
    <property type="project" value="TreeGrafter"/>
</dbReference>
<dbReference type="Gene3D" id="1.10.555.10">
    <property type="entry name" value="Rho GTPase activation protein"/>
    <property type="match status" value="1"/>
</dbReference>
<accession>A0A3P6S354</accession>
<organism evidence="7 8">
    <name type="scientific">Litomosoides sigmodontis</name>
    <name type="common">Filarial nematode worm</name>
    <dbReference type="NCBI Taxonomy" id="42156"/>
    <lineage>
        <taxon>Eukaryota</taxon>
        <taxon>Metazoa</taxon>
        <taxon>Ecdysozoa</taxon>
        <taxon>Nematoda</taxon>
        <taxon>Chromadorea</taxon>
        <taxon>Rhabditida</taxon>
        <taxon>Spirurina</taxon>
        <taxon>Spiruromorpha</taxon>
        <taxon>Filarioidea</taxon>
        <taxon>Onchocercidae</taxon>
        <taxon>Litomosoides</taxon>
    </lineage>
</organism>
<keyword evidence="8" id="KW-1185">Reference proteome</keyword>
<dbReference type="STRING" id="42156.A0A3P6S354"/>
<keyword evidence="2" id="KW-0862">Zinc</keyword>
<dbReference type="GO" id="GO:0005096">
    <property type="term" value="F:GTPase activator activity"/>
    <property type="evidence" value="ECO:0007669"/>
    <property type="project" value="TreeGrafter"/>
</dbReference>
<dbReference type="PANTHER" id="PTHR46199:SF3">
    <property type="entry name" value="RAC GTPASE-ACTIVATING PROTEIN 1"/>
    <property type="match status" value="1"/>
</dbReference>
<reference evidence="7 8" key="1">
    <citation type="submission" date="2018-08" db="EMBL/GenBank/DDBJ databases">
        <authorList>
            <person name="Laetsch R D."/>
            <person name="Stevens L."/>
            <person name="Kumar S."/>
            <person name="Blaxter L. M."/>
        </authorList>
    </citation>
    <scope>NUCLEOTIDE SEQUENCE [LARGE SCALE GENOMIC DNA]</scope>
</reference>
<dbReference type="GO" id="GO:0051233">
    <property type="term" value="C:spindle midzone"/>
    <property type="evidence" value="ECO:0007669"/>
    <property type="project" value="TreeGrafter"/>
</dbReference>
<feature type="coiled-coil region" evidence="3">
    <location>
        <begin position="44"/>
        <end position="120"/>
    </location>
</feature>
<evidence type="ECO:0000259" key="6">
    <source>
        <dbReference type="PROSITE" id="PS50238"/>
    </source>
</evidence>
<sequence>MNDNICYDRSRIILNEYAETVGIARCLVEGRNSYNEFINLLDIMENMRQNWNAEKLRADALQEQMNTQEYDYSGLRQENGIYKEQLRDARAQIATLMSDKQKLERDMVELERKFALVNELLKSDQALLRQEDRQKLSLLNYKSFFYEPITVEGQTHRMRRGISRTLSRSEDTDCDKTGDSMDISYDDSDESHLRDGKVYRRSRSLAVFPSTQVLMKRSKESRRMNIVEEEMGTPSKRSKDGTETSILCKRSKDGTETIITTTTMTIDPDRRKPQISSVSLRRSNRSMSESNILNQNEETTTESTTKFCAVTPRCGASALDLHTPCTVTKTWTNGSSIETRPHTFVNFTSILGDRCEVCNRWIGLAGKAAYKCADCGIRLHKLCTRNAPIPCVPRTVTPRTPGKQRPRLKDFCPSIQPMIPSLIIHCVLALDKDRLSTEGIYRIPGQESQIVKLLNEFKNGRSLPKLEYHDTETITGCIKRFLREIRDPVIPMSSWDEFTSAAEHDDFEALNRSVMDLPFPNRDTLAFLCSHFQRVCDNHSRNKMSPEVLARCIAPTIIGHPPPRGISIAQNADDIAKQIMVLLALLKMPQNYWPKFYAFDQEKPLLKTPSGAPISTLTCHKESKTPVQSSFKVSSNNGLKNPDKLTLGPVRTLSTANQPKEFQPLWSKRGKVFADLY</sequence>
<evidence type="ECO:0000256" key="1">
    <source>
        <dbReference type="ARBA" id="ARBA00022723"/>
    </source>
</evidence>
<dbReference type="GO" id="GO:0030496">
    <property type="term" value="C:midbody"/>
    <property type="evidence" value="ECO:0007669"/>
    <property type="project" value="TreeGrafter"/>
</dbReference>
<dbReference type="Pfam" id="PF00130">
    <property type="entry name" value="C1_1"/>
    <property type="match status" value="1"/>
</dbReference>
<dbReference type="Gene3D" id="3.30.60.20">
    <property type="match status" value="1"/>
</dbReference>
<feature type="compositionally biased region" description="Polar residues" evidence="4">
    <location>
        <begin position="628"/>
        <end position="639"/>
    </location>
</feature>
<dbReference type="GO" id="GO:0007266">
    <property type="term" value="P:Rho protein signal transduction"/>
    <property type="evidence" value="ECO:0007669"/>
    <property type="project" value="TreeGrafter"/>
</dbReference>
<feature type="region of interest" description="Disordered" evidence="4">
    <location>
        <begin position="166"/>
        <end position="191"/>
    </location>
</feature>
<dbReference type="CDD" id="cd00029">
    <property type="entry name" value="C1"/>
    <property type="match status" value="1"/>
</dbReference>
<dbReference type="SUPFAM" id="SSF48350">
    <property type="entry name" value="GTPase activation domain, GAP"/>
    <property type="match status" value="1"/>
</dbReference>
<dbReference type="InterPro" id="IPR000198">
    <property type="entry name" value="RhoGAP_dom"/>
</dbReference>
<dbReference type="SMART" id="SM00324">
    <property type="entry name" value="RhoGAP"/>
    <property type="match status" value="1"/>
</dbReference>
<dbReference type="OrthoDB" id="2218807at2759"/>
<gene>
    <name evidence="7" type="ORF">NLS_LOCUS994</name>
</gene>
<dbReference type="AlphaFoldDB" id="A0A3P6S354"/>
<feature type="compositionally biased region" description="Basic and acidic residues" evidence="4">
    <location>
        <begin position="167"/>
        <end position="179"/>
    </location>
</feature>
<dbReference type="Proteomes" id="UP000277928">
    <property type="component" value="Unassembled WGS sequence"/>
</dbReference>
<dbReference type="InterPro" id="IPR002219">
    <property type="entry name" value="PKC_DAG/PE"/>
</dbReference>
<evidence type="ECO:0000313" key="8">
    <source>
        <dbReference type="Proteomes" id="UP000277928"/>
    </source>
</evidence>
<dbReference type="OMA" id="FWEQYIV"/>
<dbReference type="Pfam" id="PF00620">
    <property type="entry name" value="RhoGAP"/>
    <property type="match status" value="1"/>
</dbReference>
<keyword evidence="1" id="KW-0479">Metal-binding</keyword>
<dbReference type="PANTHER" id="PTHR46199">
    <property type="entry name" value="RAC GTPASE-ACTIVATING PROTEIN 1"/>
    <property type="match status" value="1"/>
</dbReference>